<dbReference type="GO" id="GO:0000213">
    <property type="term" value="F:tRNA-intron lyase activity"/>
    <property type="evidence" value="ECO:0007669"/>
    <property type="project" value="UniProtKB-EC"/>
</dbReference>
<dbReference type="FunCoup" id="A0A1S0ULV4">
    <property type="interactions" value="2"/>
</dbReference>
<dbReference type="GO" id="GO:0003676">
    <property type="term" value="F:nucleic acid binding"/>
    <property type="evidence" value="ECO:0007669"/>
    <property type="project" value="InterPro"/>
</dbReference>
<sequence>MECEISESHMDLLIFERKRGTTENCKRPISVPIGKYYGILDGEQIIVSDLKAANDLNAFGCYGEFLQRREPRVSMECFRSNVHQEHQQERSAKTWKKLWPTDNSLRLGTEEAMYLSAEVGVLQIFANNGQECVPDVVWKIFYDRYGIRFVRRYATYRYFRLQGWVVRSGLHCGVDFMLYRDGPEYYHSSAAVRIVSIGSRRNASIFIALNRELNSIKKTLIEVTVVVPEDCNIQSIDSIHCISVTHTTALTWKTSDDR</sequence>
<protein>
    <recommendedName>
        <fullName evidence="2">tRNA-intron lyase</fullName>
        <ecNumber evidence="2">4.6.1.16</ecNumber>
    </recommendedName>
</protein>
<dbReference type="Gene3D" id="3.40.1350.10">
    <property type="match status" value="1"/>
</dbReference>
<dbReference type="OrthoDB" id="10249562at2759"/>
<dbReference type="InterPro" id="IPR036167">
    <property type="entry name" value="tRNA_intron_Endo_cat-like_sf"/>
</dbReference>
<comment type="similarity">
    <text evidence="1">Belongs to the tRNA-intron endonuclease family.</text>
</comment>
<proteinExistence type="inferred from homology"/>
<organism evidence="6">
    <name type="scientific">Loa loa</name>
    <name type="common">Eye worm</name>
    <name type="synonym">Filaria loa</name>
    <dbReference type="NCBI Taxonomy" id="7209"/>
    <lineage>
        <taxon>Eukaryota</taxon>
        <taxon>Metazoa</taxon>
        <taxon>Ecdysozoa</taxon>
        <taxon>Nematoda</taxon>
        <taxon>Chromadorea</taxon>
        <taxon>Rhabditida</taxon>
        <taxon>Spirurina</taxon>
        <taxon>Spiruromorpha</taxon>
        <taxon>Filarioidea</taxon>
        <taxon>Onchocercidae</taxon>
        <taxon>Loa</taxon>
    </lineage>
</organism>
<feature type="domain" description="tRNA intron endonuclease catalytic" evidence="4">
    <location>
        <begin position="149"/>
        <end position="225"/>
    </location>
</feature>
<dbReference type="InterPro" id="IPR011856">
    <property type="entry name" value="tRNA_endonuc-like_dom_sf"/>
</dbReference>
<dbReference type="CTD" id="9942077"/>
<dbReference type="PANTHER" id="PTHR21227:SF0">
    <property type="entry name" value="TRNA-SPLICING ENDONUCLEASE SUBUNIT SEN2"/>
    <property type="match status" value="1"/>
</dbReference>
<dbReference type="EMBL" id="JH712105">
    <property type="protein sequence ID" value="EJD75817.1"/>
    <property type="molecule type" value="Genomic_DNA"/>
</dbReference>
<dbReference type="Pfam" id="PF01974">
    <property type="entry name" value="tRNA_int_endo"/>
    <property type="match status" value="1"/>
</dbReference>
<dbReference type="InterPro" id="IPR006676">
    <property type="entry name" value="tRNA_splic"/>
</dbReference>
<accession>A0A1S0ULV4</accession>
<comment type="catalytic activity">
    <reaction evidence="3">
        <text>pretRNA = a 3'-half-tRNA molecule with a 5'-OH end + a 5'-half-tRNA molecule with a 2',3'-cyclic phosphate end + an intron with a 2',3'-cyclic phosphate and a 5'-hydroxyl terminus.</text>
        <dbReference type="EC" id="4.6.1.16"/>
    </reaction>
</comment>
<evidence type="ECO:0000256" key="3">
    <source>
        <dbReference type="ARBA" id="ARBA00034031"/>
    </source>
</evidence>
<dbReference type="Pfam" id="PF02778">
    <property type="entry name" value="tRNA_int_endo_N"/>
    <property type="match status" value="1"/>
</dbReference>
<evidence type="ECO:0000256" key="1">
    <source>
        <dbReference type="ARBA" id="ARBA00008078"/>
    </source>
</evidence>
<feature type="domain" description="tRNA intron endonuclease N-terminal" evidence="5">
    <location>
        <begin position="38"/>
        <end position="128"/>
    </location>
</feature>
<dbReference type="InterPro" id="IPR006678">
    <property type="entry name" value="tRNA_intron_Endonuc_N"/>
</dbReference>
<dbReference type="CDD" id="cd22363">
    <property type="entry name" value="tRNA-intron_lyase_C"/>
    <property type="match status" value="1"/>
</dbReference>
<dbReference type="KEGG" id="loa:LOAG_17102"/>
<dbReference type="OMA" id="FVERKMN"/>
<dbReference type="EC" id="4.6.1.16" evidence="2"/>
<dbReference type="GO" id="GO:0000379">
    <property type="term" value="P:tRNA-type intron splice site recognition and cleavage"/>
    <property type="evidence" value="ECO:0007669"/>
    <property type="project" value="TreeGrafter"/>
</dbReference>
<dbReference type="AlphaFoldDB" id="A0A1S0ULV4"/>
<reference evidence="6" key="1">
    <citation type="submission" date="2012-04" db="EMBL/GenBank/DDBJ databases">
        <title>The Genome Sequence of Loa loa.</title>
        <authorList>
            <consortium name="The Broad Institute Genome Sequencing Platform"/>
            <consortium name="Broad Institute Genome Sequencing Center for Infectious Disease"/>
            <person name="Nutman T.B."/>
            <person name="Fink D.L."/>
            <person name="Russ C."/>
            <person name="Young S."/>
            <person name="Zeng Q."/>
            <person name="Gargeya S."/>
            <person name="Alvarado L."/>
            <person name="Berlin A."/>
            <person name="Chapman S.B."/>
            <person name="Chen Z."/>
            <person name="Freedman E."/>
            <person name="Gellesch M."/>
            <person name="Goldberg J."/>
            <person name="Griggs A."/>
            <person name="Gujja S."/>
            <person name="Heilman E.R."/>
            <person name="Heiman D."/>
            <person name="Howarth C."/>
            <person name="Mehta T."/>
            <person name="Neiman D."/>
            <person name="Pearson M."/>
            <person name="Roberts A."/>
            <person name="Saif S."/>
            <person name="Shea T."/>
            <person name="Shenoy N."/>
            <person name="Sisk P."/>
            <person name="Stolte C."/>
            <person name="Sykes S."/>
            <person name="White J."/>
            <person name="Yandava C."/>
            <person name="Haas B."/>
            <person name="Henn M.R."/>
            <person name="Nusbaum C."/>
            <person name="Birren B."/>
        </authorList>
    </citation>
    <scope>NUCLEOTIDE SEQUENCE [LARGE SCALE GENOMIC DNA]</scope>
</reference>
<evidence type="ECO:0000259" key="5">
    <source>
        <dbReference type="Pfam" id="PF02778"/>
    </source>
</evidence>
<dbReference type="Gene3D" id="3.40.1170.20">
    <property type="entry name" value="tRNA intron endonuclease, N-terminal domain"/>
    <property type="match status" value="1"/>
</dbReference>
<dbReference type="GO" id="GO:0005737">
    <property type="term" value="C:cytoplasm"/>
    <property type="evidence" value="ECO:0007669"/>
    <property type="project" value="TreeGrafter"/>
</dbReference>
<evidence type="ECO:0000259" key="4">
    <source>
        <dbReference type="Pfam" id="PF01974"/>
    </source>
</evidence>
<dbReference type="InParanoid" id="A0A1S0ULV4"/>
<dbReference type="GO" id="GO:0000214">
    <property type="term" value="C:tRNA-intron endonuclease complex"/>
    <property type="evidence" value="ECO:0007669"/>
    <property type="project" value="TreeGrafter"/>
</dbReference>
<name>A0A1S0ULV4_LOALO</name>
<gene>
    <name evidence="6" type="ORF">LOAG_17102</name>
</gene>
<evidence type="ECO:0000256" key="2">
    <source>
        <dbReference type="ARBA" id="ARBA00012573"/>
    </source>
</evidence>
<dbReference type="PANTHER" id="PTHR21227">
    <property type="entry name" value="TRNA-SPLICING ENDONUCLEASE SUBUNIT SEN2"/>
    <property type="match status" value="1"/>
</dbReference>
<evidence type="ECO:0000313" key="6">
    <source>
        <dbReference type="EMBL" id="EJD75817.1"/>
    </source>
</evidence>
<dbReference type="GeneID" id="9942077"/>
<dbReference type="InterPro" id="IPR006677">
    <property type="entry name" value="tRNA_intron_Endonuc_cat-like"/>
</dbReference>
<dbReference type="RefSeq" id="XP_020306654.1">
    <property type="nucleotide sequence ID" value="XM_020449762.1"/>
</dbReference>
<dbReference type="SUPFAM" id="SSF53032">
    <property type="entry name" value="tRNA-intron endonuclease catalytic domain-like"/>
    <property type="match status" value="1"/>
</dbReference>